<sequence length="34" mass="3537">MDSLLPIAIPHGYQIPCLGILPACGACPFQSGRP</sequence>
<evidence type="ECO:0000313" key="1">
    <source>
        <dbReference type="EMBL" id="EJW97827.1"/>
    </source>
</evidence>
<accession>J9G7R9</accession>
<dbReference type="AlphaFoldDB" id="J9G7R9"/>
<reference evidence="1" key="1">
    <citation type="journal article" date="2012" name="PLoS ONE">
        <title>Gene sets for utilization of primary and secondary nutrition supplies in the distal gut of endangered iberian lynx.</title>
        <authorList>
            <person name="Alcaide M."/>
            <person name="Messina E."/>
            <person name="Richter M."/>
            <person name="Bargiela R."/>
            <person name="Peplies J."/>
            <person name="Huws S.A."/>
            <person name="Newbold C.J."/>
            <person name="Golyshin P.N."/>
            <person name="Simon M.A."/>
            <person name="Lopez G."/>
            <person name="Yakimov M.M."/>
            <person name="Ferrer M."/>
        </authorList>
    </citation>
    <scope>NUCLEOTIDE SEQUENCE</scope>
</reference>
<protein>
    <submittedName>
        <fullName evidence="1">Uncharacterized protein</fullName>
    </submittedName>
</protein>
<name>J9G7R9_9ZZZZ</name>
<proteinExistence type="predicted"/>
<dbReference type="EMBL" id="AMCI01004565">
    <property type="protein sequence ID" value="EJW97827.1"/>
    <property type="molecule type" value="Genomic_DNA"/>
</dbReference>
<comment type="caution">
    <text evidence="1">The sequence shown here is derived from an EMBL/GenBank/DDBJ whole genome shotgun (WGS) entry which is preliminary data.</text>
</comment>
<gene>
    <name evidence="1" type="ORF">EVA_14066</name>
</gene>
<organism evidence="1">
    <name type="scientific">gut metagenome</name>
    <dbReference type="NCBI Taxonomy" id="749906"/>
    <lineage>
        <taxon>unclassified sequences</taxon>
        <taxon>metagenomes</taxon>
        <taxon>organismal metagenomes</taxon>
    </lineage>
</organism>